<dbReference type="EMBL" id="CM044707">
    <property type="protein sequence ID" value="KAI5652912.1"/>
    <property type="molecule type" value="Genomic_DNA"/>
</dbReference>
<protein>
    <submittedName>
        <fullName evidence="1">Uncharacterized protein</fullName>
    </submittedName>
</protein>
<gene>
    <name evidence="1" type="ORF">M9H77_30099</name>
</gene>
<organism evidence="1 2">
    <name type="scientific">Catharanthus roseus</name>
    <name type="common">Madagascar periwinkle</name>
    <name type="synonym">Vinca rosea</name>
    <dbReference type="NCBI Taxonomy" id="4058"/>
    <lineage>
        <taxon>Eukaryota</taxon>
        <taxon>Viridiplantae</taxon>
        <taxon>Streptophyta</taxon>
        <taxon>Embryophyta</taxon>
        <taxon>Tracheophyta</taxon>
        <taxon>Spermatophyta</taxon>
        <taxon>Magnoliopsida</taxon>
        <taxon>eudicotyledons</taxon>
        <taxon>Gunneridae</taxon>
        <taxon>Pentapetalae</taxon>
        <taxon>asterids</taxon>
        <taxon>lamiids</taxon>
        <taxon>Gentianales</taxon>
        <taxon>Apocynaceae</taxon>
        <taxon>Rauvolfioideae</taxon>
        <taxon>Vinceae</taxon>
        <taxon>Catharanthinae</taxon>
        <taxon>Catharanthus</taxon>
    </lineage>
</organism>
<proteinExistence type="predicted"/>
<dbReference type="Proteomes" id="UP001060085">
    <property type="component" value="Linkage Group LG07"/>
</dbReference>
<evidence type="ECO:0000313" key="2">
    <source>
        <dbReference type="Proteomes" id="UP001060085"/>
    </source>
</evidence>
<reference evidence="2" key="1">
    <citation type="journal article" date="2023" name="Nat. Plants">
        <title>Single-cell RNA sequencing provides a high-resolution roadmap for understanding the multicellular compartmentation of specialized metabolism.</title>
        <authorList>
            <person name="Sun S."/>
            <person name="Shen X."/>
            <person name="Li Y."/>
            <person name="Li Y."/>
            <person name="Wang S."/>
            <person name="Li R."/>
            <person name="Zhang H."/>
            <person name="Shen G."/>
            <person name="Guo B."/>
            <person name="Wei J."/>
            <person name="Xu J."/>
            <person name="St-Pierre B."/>
            <person name="Chen S."/>
            <person name="Sun C."/>
        </authorList>
    </citation>
    <scope>NUCLEOTIDE SEQUENCE [LARGE SCALE GENOMIC DNA]</scope>
</reference>
<evidence type="ECO:0000313" key="1">
    <source>
        <dbReference type="EMBL" id="KAI5652912.1"/>
    </source>
</evidence>
<keyword evidence="2" id="KW-1185">Reference proteome</keyword>
<comment type="caution">
    <text evidence="1">The sequence shown here is derived from an EMBL/GenBank/DDBJ whole genome shotgun (WGS) entry which is preliminary data.</text>
</comment>
<sequence>MVDSSCGAKTQILDSHTQSIANLETQLRKLAITMSRRDKGKAPSHLMENHKANSYHKQVKSVITLRNGKLVGNKVGEPIKGSELNNNKTEGIDNGAKIEKKIVKEIASSSNSKTLDSSPMALYKPKVPYQQALPQFA</sequence>
<accession>A0ACB9ZXL9</accession>
<name>A0ACB9ZXL9_CATRO</name>